<gene>
    <name evidence="6" type="ORF">V6N12_068031</name>
</gene>
<evidence type="ECO:0000313" key="6">
    <source>
        <dbReference type="EMBL" id="KAK8583772.1"/>
    </source>
</evidence>
<evidence type="ECO:0000256" key="3">
    <source>
        <dbReference type="ARBA" id="ARBA00023125"/>
    </source>
</evidence>
<evidence type="ECO:0000313" key="7">
    <source>
        <dbReference type="Proteomes" id="UP001472677"/>
    </source>
</evidence>
<evidence type="ECO:0000256" key="4">
    <source>
        <dbReference type="ARBA" id="ARBA00023204"/>
    </source>
</evidence>
<comment type="caution">
    <text evidence="6">The sequence shown here is derived from an EMBL/GenBank/DDBJ whole genome shotgun (WGS) entry which is preliminary data.</text>
</comment>
<evidence type="ECO:0008006" key="8">
    <source>
        <dbReference type="Google" id="ProtNLM"/>
    </source>
</evidence>
<dbReference type="InterPro" id="IPR029003">
    <property type="entry name" value="CENP-S/Mhf1"/>
</dbReference>
<dbReference type="InterPro" id="IPR009072">
    <property type="entry name" value="Histone-fold"/>
</dbReference>
<dbReference type="EMBL" id="JBBPBM010000005">
    <property type="protein sequence ID" value="KAK8583772.1"/>
    <property type="molecule type" value="Genomic_DNA"/>
</dbReference>
<keyword evidence="3" id="KW-0238">DNA-binding</keyword>
<accession>A0ABR2FNZ8</accession>
<feature type="region of interest" description="Disordered" evidence="5">
    <location>
        <begin position="132"/>
        <end position="163"/>
    </location>
</feature>
<organism evidence="6 7">
    <name type="scientific">Hibiscus sabdariffa</name>
    <name type="common">roselle</name>
    <dbReference type="NCBI Taxonomy" id="183260"/>
    <lineage>
        <taxon>Eukaryota</taxon>
        <taxon>Viridiplantae</taxon>
        <taxon>Streptophyta</taxon>
        <taxon>Embryophyta</taxon>
        <taxon>Tracheophyta</taxon>
        <taxon>Spermatophyta</taxon>
        <taxon>Magnoliopsida</taxon>
        <taxon>eudicotyledons</taxon>
        <taxon>Gunneridae</taxon>
        <taxon>Pentapetalae</taxon>
        <taxon>rosids</taxon>
        <taxon>malvids</taxon>
        <taxon>Malvales</taxon>
        <taxon>Malvaceae</taxon>
        <taxon>Malvoideae</taxon>
        <taxon>Hibiscus</taxon>
    </lineage>
</organism>
<keyword evidence="7" id="KW-1185">Reference proteome</keyword>
<evidence type="ECO:0000256" key="1">
    <source>
        <dbReference type="ARBA" id="ARBA00006612"/>
    </source>
</evidence>
<dbReference type="Pfam" id="PF15630">
    <property type="entry name" value="CENP-S"/>
    <property type="match status" value="1"/>
</dbReference>
<evidence type="ECO:0000256" key="5">
    <source>
        <dbReference type="SAM" id="MobiDB-lite"/>
    </source>
</evidence>
<keyword evidence="2" id="KW-0227">DNA damage</keyword>
<dbReference type="SUPFAM" id="SSF47113">
    <property type="entry name" value="Histone-fold"/>
    <property type="match status" value="1"/>
</dbReference>
<proteinExistence type="inferred from homology"/>
<sequence>MANWIWGSLINSVKWRVISLDLKMEVDEDRSDFEKDEEEEDDSVSDLLRDRFRLSAISIAEHEAKRNGMEISQPIVACIADLAFKYIGQLAKDLELFAHHAGRKSVTMADVIVSVHRNEHLAATLRSFRDELKAKERQPERKRKKVPRKDDKAIDGIVPIPDL</sequence>
<dbReference type="CDD" id="cd22919">
    <property type="entry name" value="HFD_CENP-S"/>
    <property type="match status" value="1"/>
</dbReference>
<keyword evidence="4" id="KW-0234">DNA repair</keyword>
<reference evidence="6 7" key="1">
    <citation type="journal article" date="2024" name="G3 (Bethesda)">
        <title>Genome assembly of Hibiscus sabdariffa L. provides insights into metabolisms of medicinal natural products.</title>
        <authorList>
            <person name="Kim T."/>
        </authorList>
    </citation>
    <scope>NUCLEOTIDE SEQUENCE [LARGE SCALE GENOMIC DNA]</scope>
    <source>
        <strain evidence="6">TK-2024</strain>
        <tissue evidence="6">Old leaves</tissue>
    </source>
</reference>
<name>A0ABR2FNZ8_9ROSI</name>
<dbReference type="PANTHER" id="PTHR22980">
    <property type="entry name" value="CORTISTATIN"/>
    <property type="match status" value="1"/>
</dbReference>
<dbReference type="Proteomes" id="UP001472677">
    <property type="component" value="Unassembled WGS sequence"/>
</dbReference>
<protein>
    <recommendedName>
        <fullName evidence="8">Centromere protein S</fullName>
    </recommendedName>
</protein>
<evidence type="ECO:0000256" key="2">
    <source>
        <dbReference type="ARBA" id="ARBA00022763"/>
    </source>
</evidence>
<dbReference type="Gene3D" id="1.10.20.10">
    <property type="entry name" value="Histone, subunit A"/>
    <property type="match status" value="1"/>
</dbReference>
<comment type="similarity">
    <text evidence="1">Belongs to the TAF9 family. CENP-S/MHF1 subfamily.</text>
</comment>
<dbReference type="PANTHER" id="PTHR22980:SF0">
    <property type="entry name" value="CENTROMERE PROTEIN S"/>
    <property type="match status" value="1"/>
</dbReference>